<sequence>MDINDLFVKVVDNGHSIIAQKGNQRHVYTKEYLTKCWLTMSNDCFFNMFGFNWVPPTSLQDRVRKTL</sequence>
<name>A0AAP3G812_BRELA</name>
<organism evidence="1 2">
    <name type="scientific">Brevibacillus laterosporus</name>
    <name type="common">Bacillus laterosporus</name>
    <dbReference type="NCBI Taxonomy" id="1465"/>
    <lineage>
        <taxon>Bacteria</taxon>
        <taxon>Bacillati</taxon>
        <taxon>Bacillota</taxon>
        <taxon>Bacilli</taxon>
        <taxon>Bacillales</taxon>
        <taxon>Paenibacillaceae</taxon>
        <taxon>Brevibacillus</taxon>
    </lineage>
</organism>
<dbReference type="EMBL" id="JAPTNE010000018">
    <property type="protein sequence ID" value="MCZ0808068.1"/>
    <property type="molecule type" value="Genomic_DNA"/>
</dbReference>
<gene>
    <name evidence="1" type="ORF">O0554_14320</name>
</gene>
<dbReference type="AlphaFoldDB" id="A0AAP3G812"/>
<proteinExistence type="predicted"/>
<reference evidence="1" key="1">
    <citation type="submission" date="2022-09" db="EMBL/GenBank/DDBJ databases">
        <title>Genome analysis and characterization of larvicidal activity of Brevibacillus strains.</title>
        <authorList>
            <person name="Patrusheva E.V."/>
            <person name="Izotova A.O."/>
            <person name="Toshchakov S.V."/>
            <person name="Sineoky S.P."/>
        </authorList>
    </citation>
    <scope>NUCLEOTIDE SEQUENCE</scope>
    <source>
        <strain evidence="1">VKPM_B-13247</strain>
    </source>
</reference>
<protein>
    <submittedName>
        <fullName evidence="1">Uncharacterized protein</fullName>
    </submittedName>
</protein>
<evidence type="ECO:0000313" key="1">
    <source>
        <dbReference type="EMBL" id="MCZ0808068.1"/>
    </source>
</evidence>
<evidence type="ECO:0000313" key="2">
    <source>
        <dbReference type="Proteomes" id="UP001077662"/>
    </source>
</evidence>
<accession>A0AAP3G812</accession>
<dbReference type="Proteomes" id="UP001077662">
    <property type="component" value="Unassembled WGS sequence"/>
</dbReference>
<comment type="caution">
    <text evidence="1">The sequence shown here is derived from an EMBL/GenBank/DDBJ whole genome shotgun (WGS) entry which is preliminary data.</text>
</comment>
<dbReference type="RefSeq" id="WP_258433887.1">
    <property type="nucleotide sequence ID" value="NZ_JANSGW010000018.1"/>
</dbReference>